<organism evidence="1 2">
    <name type="scientific">Smallanthus sonchifolius</name>
    <dbReference type="NCBI Taxonomy" id="185202"/>
    <lineage>
        <taxon>Eukaryota</taxon>
        <taxon>Viridiplantae</taxon>
        <taxon>Streptophyta</taxon>
        <taxon>Embryophyta</taxon>
        <taxon>Tracheophyta</taxon>
        <taxon>Spermatophyta</taxon>
        <taxon>Magnoliopsida</taxon>
        <taxon>eudicotyledons</taxon>
        <taxon>Gunneridae</taxon>
        <taxon>Pentapetalae</taxon>
        <taxon>asterids</taxon>
        <taxon>campanulids</taxon>
        <taxon>Asterales</taxon>
        <taxon>Asteraceae</taxon>
        <taxon>Asteroideae</taxon>
        <taxon>Heliantheae alliance</taxon>
        <taxon>Millerieae</taxon>
        <taxon>Smallanthus</taxon>
    </lineage>
</organism>
<name>A0ACB9IM87_9ASTR</name>
<evidence type="ECO:0000313" key="2">
    <source>
        <dbReference type="Proteomes" id="UP001056120"/>
    </source>
</evidence>
<gene>
    <name evidence="1" type="ORF">L1987_24546</name>
</gene>
<accession>A0ACB9IM87</accession>
<evidence type="ECO:0000313" key="1">
    <source>
        <dbReference type="EMBL" id="KAI3808591.1"/>
    </source>
</evidence>
<protein>
    <submittedName>
        <fullName evidence="1">Uncharacterized protein</fullName>
    </submittedName>
</protein>
<dbReference type="EMBL" id="CM042025">
    <property type="protein sequence ID" value="KAI3808591.1"/>
    <property type="molecule type" value="Genomic_DNA"/>
</dbReference>
<keyword evidence="2" id="KW-1185">Reference proteome</keyword>
<dbReference type="Proteomes" id="UP001056120">
    <property type="component" value="Linkage Group LG08"/>
</dbReference>
<comment type="caution">
    <text evidence="1">The sequence shown here is derived from an EMBL/GenBank/DDBJ whole genome shotgun (WGS) entry which is preliminary data.</text>
</comment>
<sequence>MHISLRYACLICHKNSRRKRGSNQSTDAIKTNPKLQEIKLKAALQQASEHGSLANPQNLDVSDTNDMDNNVLQRSRSLARLEAQKEFLKATSLAAETTFETEDSINNLDEAFSKFLTMYPKYKSSEKIDQLRVDEYAHLADNDSKVCLDYCGFGLFSFLQLVHYCETCSFTLSEITSNLCNHALFGSMEKGTIERDIKTRIMDYLNIPESEYALVLTTSRGSAFKLLAESYPFYTNKHLLTMFDHESQSVNWMNQRAKQKGAKIQTAWFKWPTLKPCSTHLKKHILNKKRMKKNSSKGLFVFPVQSRVTGAKYSYQWMSFAQQNNWHVLLDAGALGPLDMDSLGLSLFQPDFIITSFYRVFGHDPTGFGCLLIKKSAIKILQKQSGHTSSGIVKINPLFPSHLSDSISQFPRFSGDDEAAGEDEVLPETHTGNQLPAFSGVINPSLMRDVYETDMEYVDSPNFDQTGVFSGDFRLLGRRNAFNFDFEDAYVSNKDAYVSNEDDYDSEEESGRKEPEITCRHLDHVNMLGLSKTSFRLRFLINWLVTSLLQLRQDGVPLVHIYGPKIKYERGASVAFNVRDGVTGLIDPEIVQKMGEANGISLGVAILSHVKIIQSRKGNRTAMDAVDTTVCRPMDRKNRSLEGFVRAEVVTASLGFLTNFEDVYKLWAFVAKFLNPSFVRQYGLSTVMEGKESGF</sequence>
<reference evidence="2" key="1">
    <citation type="journal article" date="2022" name="Mol. Ecol. Resour.">
        <title>The genomes of chicory, endive, great burdock and yacon provide insights into Asteraceae palaeo-polyploidization history and plant inulin production.</title>
        <authorList>
            <person name="Fan W."/>
            <person name="Wang S."/>
            <person name="Wang H."/>
            <person name="Wang A."/>
            <person name="Jiang F."/>
            <person name="Liu H."/>
            <person name="Zhao H."/>
            <person name="Xu D."/>
            <person name="Zhang Y."/>
        </authorList>
    </citation>
    <scope>NUCLEOTIDE SEQUENCE [LARGE SCALE GENOMIC DNA]</scope>
    <source>
        <strain evidence="2">cv. Yunnan</strain>
    </source>
</reference>
<proteinExistence type="predicted"/>
<reference evidence="1 2" key="2">
    <citation type="journal article" date="2022" name="Mol. Ecol. Resour.">
        <title>The genomes of chicory, endive, great burdock and yacon provide insights into Asteraceae paleo-polyploidization history and plant inulin production.</title>
        <authorList>
            <person name="Fan W."/>
            <person name="Wang S."/>
            <person name="Wang H."/>
            <person name="Wang A."/>
            <person name="Jiang F."/>
            <person name="Liu H."/>
            <person name="Zhao H."/>
            <person name="Xu D."/>
            <person name="Zhang Y."/>
        </authorList>
    </citation>
    <scope>NUCLEOTIDE SEQUENCE [LARGE SCALE GENOMIC DNA]</scope>
    <source>
        <strain evidence="2">cv. Yunnan</strain>
        <tissue evidence="1">Leaves</tissue>
    </source>
</reference>